<gene>
    <name evidence="2" type="ORF">B5M09_006589</name>
</gene>
<dbReference type="VEuPathDB" id="FungiDB:H257_15539"/>
<evidence type="ECO:0000256" key="1">
    <source>
        <dbReference type="SAM" id="MobiDB-lite"/>
    </source>
</evidence>
<dbReference type="InterPro" id="IPR002110">
    <property type="entry name" value="Ankyrin_rpt"/>
</dbReference>
<evidence type="ECO:0000313" key="3">
    <source>
        <dbReference type="Proteomes" id="UP000284702"/>
    </source>
</evidence>
<evidence type="ECO:0000313" key="2">
    <source>
        <dbReference type="EMBL" id="RQM27151.1"/>
    </source>
</evidence>
<dbReference type="InterPro" id="IPR036770">
    <property type="entry name" value="Ankyrin_rpt-contain_sf"/>
</dbReference>
<name>A0A425DD06_APHAT</name>
<dbReference type="InterPro" id="IPR052050">
    <property type="entry name" value="SecEffector_AnkRepeat"/>
</dbReference>
<dbReference type="PANTHER" id="PTHR46586:SF3">
    <property type="entry name" value="ANKYRIN REPEAT-CONTAINING PROTEIN"/>
    <property type="match status" value="1"/>
</dbReference>
<feature type="region of interest" description="Disordered" evidence="1">
    <location>
        <begin position="1"/>
        <end position="29"/>
    </location>
</feature>
<accession>A0A425DD06</accession>
<dbReference type="Proteomes" id="UP000284702">
    <property type="component" value="Unassembled WGS sequence"/>
</dbReference>
<dbReference type="VEuPathDB" id="FungiDB:H257_15538"/>
<protein>
    <submittedName>
        <fullName evidence="2">Uncharacterized protein</fullName>
    </submittedName>
</protein>
<dbReference type="AlphaFoldDB" id="A0A425DD06"/>
<sequence>MVKLQYSAQTTTTTSSTTTSSSSSDSPSNKWQSYFRIESWLPLPASALKPECDPQPTAFTKEGDVDGWVFLGEETDPSHFTYADVASGKREQEAKDIQHVTKEYVCEHDFLDIHSSFKPASGMAAASSVLQSRELVTAVLAYQHGIYPDMRPFVDLKSPFQNPMSLRVVTVEGRHPTDVAFAAIHDVMAAWYASVGHSRVWKLFASLPHMRDILILDAVYNGDVSVLELLHASDAKLLQSMAHPLLDLAALNGQVDVLAFLHLVVGHTGCTSLAMDVAAQYGHLEVVRFLHDHRTEGCSVWAMNGAAENGHLEVVTFLHTHRAESSLEWALEYAAADGRLAVAMYLSEALGTDDECSTRAMDGAARNGHLAMVQYLHHKRYDGCTAGAMDWAAGYGHLEVVQWLHANRREGCTTSAMDMASAKGHLEVVQWLHEHRSEGCTTSAMDDAAANGHLEIVQWLDKHRREGATEWALTWAAERGHLEVVTFLVTHRHEGHVADALAMATNSTERGRGVQHVIAYLHSQVLPAP</sequence>
<keyword evidence="3" id="KW-1185">Reference proteome</keyword>
<organism evidence="2 3">
    <name type="scientific">Aphanomyces astaci</name>
    <name type="common">Crayfish plague agent</name>
    <dbReference type="NCBI Taxonomy" id="112090"/>
    <lineage>
        <taxon>Eukaryota</taxon>
        <taxon>Sar</taxon>
        <taxon>Stramenopiles</taxon>
        <taxon>Oomycota</taxon>
        <taxon>Saprolegniomycetes</taxon>
        <taxon>Saprolegniales</taxon>
        <taxon>Verrucalvaceae</taxon>
        <taxon>Aphanomyces</taxon>
    </lineage>
</organism>
<dbReference type="EMBL" id="MZMZ02002142">
    <property type="protein sequence ID" value="RQM27151.1"/>
    <property type="molecule type" value="Genomic_DNA"/>
</dbReference>
<reference evidence="2" key="1">
    <citation type="submission" date="2018-07" db="EMBL/GenBank/DDBJ databases">
        <title>Annotation of Aphanomyces astaci genome assembly.</title>
        <authorList>
            <person name="Studholme D.J."/>
        </authorList>
    </citation>
    <scope>NUCLEOTIDE SEQUENCE [LARGE SCALE GENOMIC DNA]</scope>
    <source>
        <strain evidence="2">Pc</strain>
    </source>
</reference>
<comment type="caution">
    <text evidence="2">The sequence shown here is derived from an EMBL/GenBank/DDBJ whole genome shotgun (WGS) entry which is preliminary data.</text>
</comment>
<feature type="compositionally biased region" description="Low complexity" evidence="1">
    <location>
        <begin position="10"/>
        <end position="26"/>
    </location>
</feature>
<proteinExistence type="predicted"/>
<dbReference type="SUPFAM" id="SSF48403">
    <property type="entry name" value="Ankyrin repeat"/>
    <property type="match status" value="1"/>
</dbReference>
<dbReference type="PANTHER" id="PTHR46586">
    <property type="entry name" value="ANKYRIN REPEAT-CONTAINING PROTEIN"/>
    <property type="match status" value="1"/>
</dbReference>
<dbReference type="Gene3D" id="1.25.40.20">
    <property type="entry name" value="Ankyrin repeat-containing domain"/>
    <property type="match status" value="3"/>
</dbReference>
<dbReference type="Pfam" id="PF13637">
    <property type="entry name" value="Ank_4"/>
    <property type="match status" value="3"/>
</dbReference>